<evidence type="ECO:0000256" key="5">
    <source>
        <dbReference type="ARBA" id="ARBA00023136"/>
    </source>
</evidence>
<evidence type="ECO:0000259" key="7">
    <source>
        <dbReference type="PROSITE" id="PS50850"/>
    </source>
</evidence>
<sequence>MAYLTPKLLLFVLHAVLGSVGFYLTLFYRQSLHLSLTAIGIAVAISAFGNLLAGPFWTIIIERYPSHHGQLLAVMMLTGTMSIVALRLAVDLVDPQYWQLASYLSAVCYGVFALPCCALADYAVLKILGSNSILYGKTGTPSRFEPWPSFNSFLFLGSQAVYGYVSKALCFLLVGFLIENTTGGFDSAFYLWALSAILFTTLCLATDVAPDDKSAQEFAESSVDSFQPLLKDNVYGNNYAYHPFEDQLSYISEEGSIHPTLDDLERRPSGTSFAPTYRTFSNNPNTHMHRVLTGFDSLHHTSTAIVRDIHVKASFIIDDMENQVPSLGLALSHIPAADVVMSGLFPFVNDDNEMPPMRVIFATKILGLSFMMLLTGISFSLVNTVLPIYLREVINAPITWLAFLRPTGLLTEVLTFWMSKRIIDKLGTTVAVSLGHLILMARPIIFYCFSQVFMRFKALAIATECLQGASYALLWAGTVNYIDIFLPVEQRSPMHGLLALLQIGFGNAFGALMSGIFYDQLSASTLFLIATGCGAASMVSLFVSII</sequence>
<dbReference type="Gene3D" id="1.20.1250.20">
    <property type="entry name" value="MFS general substrate transporter like domains"/>
    <property type="match status" value="2"/>
</dbReference>
<dbReference type="InterPro" id="IPR036259">
    <property type="entry name" value="MFS_trans_sf"/>
</dbReference>
<feature type="transmembrane region" description="Helical" evidence="6">
    <location>
        <begin position="398"/>
        <end position="418"/>
    </location>
</feature>
<evidence type="ECO:0000256" key="3">
    <source>
        <dbReference type="ARBA" id="ARBA00022692"/>
    </source>
</evidence>
<keyword evidence="4 6" id="KW-1133">Transmembrane helix</keyword>
<comment type="subcellular location">
    <subcellularLocation>
        <location evidence="1">Membrane</location>
        <topology evidence="1">Multi-pass membrane protein</topology>
    </subcellularLocation>
</comment>
<feature type="transmembrane region" description="Helical" evidence="6">
    <location>
        <begin position="430"/>
        <end position="454"/>
    </location>
</feature>
<proteinExistence type="inferred from homology"/>
<feature type="transmembrane region" description="Helical" evidence="6">
    <location>
        <begin position="524"/>
        <end position="545"/>
    </location>
</feature>
<feature type="transmembrane region" description="Helical" evidence="6">
    <location>
        <begin position="34"/>
        <end position="59"/>
    </location>
</feature>
<feature type="transmembrane region" description="Helical" evidence="6">
    <location>
        <begin position="498"/>
        <end position="518"/>
    </location>
</feature>
<keyword evidence="3 6" id="KW-0812">Transmembrane</keyword>
<dbReference type="PANTHER" id="PTHR16172">
    <property type="entry name" value="MAJOR FACILITATOR SUPERFAMILY DOMAIN-CONTAINING PROTEIN 6-LIKE"/>
    <property type="match status" value="1"/>
</dbReference>
<dbReference type="PROSITE" id="PS50850">
    <property type="entry name" value="MFS"/>
    <property type="match status" value="1"/>
</dbReference>
<dbReference type="InterPro" id="IPR051717">
    <property type="entry name" value="MFS_MFSD6"/>
</dbReference>
<dbReference type="InterPro" id="IPR024989">
    <property type="entry name" value="MFS_assoc_dom"/>
</dbReference>
<evidence type="ECO:0000313" key="9">
    <source>
        <dbReference type="Proteomes" id="UP000612746"/>
    </source>
</evidence>
<evidence type="ECO:0000313" key="8">
    <source>
        <dbReference type="EMBL" id="KAG2186465.1"/>
    </source>
</evidence>
<evidence type="ECO:0000256" key="4">
    <source>
        <dbReference type="ARBA" id="ARBA00022989"/>
    </source>
</evidence>
<feature type="transmembrane region" description="Helical" evidence="6">
    <location>
        <begin position="466"/>
        <end position="486"/>
    </location>
</feature>
<feature type="transmembrane region" description="Helical" evidence="6">
    <location>
        <begin position="365"/>
        <end position="386"/>
    </location>
</feature>
<feature type="transmembrane region" description="Helical" evidence="6">
    <location>
        <begin position="102"/>
        <end position="125"/>
    </location>
</feature>
<feature type="transmembrane region" description="Helical" evidence="6">
    <location>
        <begin position="7"/>
        <end position="28"/>
    </location>
</feature>
<evidence type="ECO:0000256" key="6">
    <source>
        <dbReference type="SAM" id="Phobius"/>
    </source>
</evidence>
<keyword evidence="5 6" id="KW-0472">Membrane</keyword>
<comment type="caution">
    <text evidence="8">The sequence shown here is derived from an EMBL/GenBank/DDBJ whole genome shotgun (WGS) entry which is preliminary data.</text>
</comment>
<dbReference type="AlphaFoldDB" id="A0A8H7Q6Z4"/>
<accession>A0A8H7Q6Z4</accession>
<dbReference type="OrthoDB" id="10029266at2759"/>
<dbReference type="InterPro" id="IPR020846">
    <property type="entry name" value="MFS_dom"/>
</dbReference>
<reference evidence="8" key="1">
    <citation type="submission" date="2020-12" db="EMBL/GenBank/DDBJ databases">
        <title>Metabolic potential, ecology and presence of endohyphal bacteria is reflected in genomic diversity of Mucoromycotina.</title>
        <authorList>
            <person name="Muszewska A."/>
            <person name="Okrasinska A."/>
            <person name="Steczkiewicz K."/>
            <person name="Drgas O."/>
            <person name="Orlowska M."/>
            <person name="Perlinska-Lenart U."/>
            <person name="Aleksandrzak-Piekarczyk T."/>
            <person name="Szatraj K."/>
            <person name="Zielenkiewicz U."/>
            <person name="Pilsyk S."/>
            <person name="Malc E."/>
            <person name="Mieczkowski P."/>
            <person name="Kruszewska J.S."/>
            <person name="Biernat P."/>
            <person name="Pawlowska J."/>
        </authorList>
    </citation>
    <scope>NUCLEOTIDE SEQUENCE</scope>
    <source>
        <strain evidence="8">WA0000051536</strain>
    </source>
</reference>
<dbReference type="PANTHER" id="PTHR16172:SF41">
    <property type="entry name" value="MAJOR FACILITATOR SUPERFAMILY DOMAIN-CONTAINING PROTEIN 6-LIKE"/>
    <property type="match status" value="1"/>
</dbReference>
<keyword evidence="9" id="KW-1185">Reference proteome</keyword>
<feature type="transmembrane region" description="Helical" evidence="6">
    <location>
        <begin position="71"/>
        <end position="90"/>
    </location>
</feature>
<feature type="transmembrane region" description="Helical" evidence="6">
    <location>
        <begin position="190"/>
        <end position="209"/>
    </location>
</feature>
<feature type="transmembrane region" description="Helical" evidence="6">
    <location>
        <begin position="153"/>
        <end position="178"/>
    </location>
</feature>
<protein>
    <recommendedName>
        <fullName evidence="7">Major facilitator superfamily (MFS) profile domain-containing protein</fullName>
    </recommendedName>
</protein>
<organism evidence="8 9">
    <name type="scientific">Umbelopsis vinacea</name>
    <dbReference type="NCBI Taxonomy" id="44442"/>
    <lineage>
        <taxon>Eukaryota</taxon>
        <taxon>Fungi</taxon>
        <taxon>Fungi incertae sedis</taxon>
        <taxon>Mucoromycota</taxon>
        <taxon>Mucoromycotina</taxon>
        <taxon>Umbelopsidomycetes</taxon>
        <taxon>Umbelopsidales</taxon>
        <taxon>Umbelopsidaceae</taxon>
        <taxon>Umbelopsis</taxon>
    </lineage>
</organism>
<evidence type="ECO:0000256" key="2">
    <source>
        <dbReference type="ARBA" id="ARBA00005241"/>
    </source>
</evidence>
<name>A0A8H7Q6Z4_9FUNG</name>
<gene>
    <name evidence="8" type="ORF">INT44_002687</name>
</gene>
<dbReference type="SUPFAM" id="SSF103473">
    <property type="entry name" value="MFS general substrate transporter"/>
    <property type="match status" value="2"/>
</dbReference>
<dbReference type="GO" id="GO:0016020">
    <property type="term" value="C:membrane"/>
    <property type="evidence" value="ECO:0007669"/>
    <property type="project" value="UniProtKB-SubCell"/>
</dbReference>
<comment type="similarity">
    <text evidence="2">Belongs to the major facilitator superfamily. MFSD6 family.</text>
</comment>
<dbReference type="Proteomes" id="UP000612746">
    <property type="component" value="Unassembled WGS sequence"/>
</dbReference>
<feature type="domain" description="Major facilitator superfamily (MFS) profile" evidence="7">
    <location>
        <begin position="364"/>
        <end position="546"/>
    </location>
</feature>
<dbReference type="GO" id="GO:0022857">
    <property type="term" value="F:transmembrane transporter activity"/>
    <property type="evidence" value="ECO:0007669"/>
    <property type="project" value="InterPro"/>
</dbReference>
<dbReference type="Pfam" id="PF12832">
    <property type="entry name" value="MFS_1_like"/>
    <property type="match status" value="2"/>
</dbReference>
<evidence type="ECO:0000256" key="1">
    <source>
        <dbReference type="ARBA" id="ARBA00004141"/>
    </source>
</evidence>
<dbReference type="EMBL" id="JAEPRA010000004">
    <property type="protein sequence ID" value="KAG2186465.1"/>
    <property type="molecule type" value="Genomic_DNA"/>
</dbReference>